<dbReference type="AlphaFoldDB" id="A0A0X8X6W2"/>
<accession>A0A0X8X6W2</accession>
<dbReference type="Proteomes" id="UP000218263">
    <property type="component" value="Chromosome"/>
</dbReference>
<name>A0A0X8X6W2_9SPHI</name>
<protein>
    <submittedName>
        <fullName evidence="1">Uncharacterized protein</fullName>
    </submittedName>
</protein>
<sequence length="140" mass="16399">MRRLTILFFVVIFLSRCNRVSNPDDGIRLKVDLQVVTVHQLLHNNYVEFIKGSGAYDKVIGDTTIVYGFGPKDIERHAIFKYNGDTTIVGYKKFFQKRQFEIVRTFPGDYSMSFFVKDKKYNKFYTVSLSNQRALEFLSK</sequence>
<dbReference type="EMBL" id="AP017313">
    <property type="protein sequence ID" value="BAU56162.1"/>
    <property type="molecule type" value="Genomic_DNA"/>
</dbReference>
<organism evidence="1 2">
    <name type="scientific">Mucilaginibacter gotjawali</name>
    <dbReference type="NCBI Taxonomy" id="1550579"/>
    <lineage>
        <taxon>Bacteria</taxon>
        <taxon>Pseudomonadati</taxon>
        <taxon>Bacteroidota</taxon>
        <taxon>Sphingobacteriia</taxon>
        <taxon>Sphingobacteriales</taxon>
        <taxon>Sphingobacteriaceae</taxon>
        <taxon>Mucilaginibacter</taxon>
    </lineage>
</organism>
<dbReference type="KEGG" id="mgot:MgSA37_04359"/>
<evidence type="ECO:0000313" key="1">
    <source>
        <dbReference type="EMBL" id="BAU56162.1"/>
    </source>
</evidence>
<dbReference type="RefSeq" id="WP_157750670.1">
    <property type="nucleotide sequence ID" value="NZ_AP017313.1"/>
</dbReference>
<gene>
    <name evidence="1" type="ORF">MgSA37_04359</name>
</gene>
<reference evidence="1 2" key="1">
    <citation type="submission" date="2015-12" db="EMBL/GenBank/DDBJ databases">
        <title>Genome sequence of Mucilaginibacter gotjawali.</title>
        <authorList>
            <person name="Lee J.S."/>
            <person name="Lee K.C."/>
            <person name="Kim K.K."/>
            <person name="Lee B.W."/>
        </authorList>
    </citation>
    <scope>NUCLEOTIDE SEQUENCE [LARGE SCALE GENOMIC DNA]</scope>
    <source>
        <strain evidence="1 2">SA3-7</strain>
    </source>
</reference>
<proteinExistence type="predicted"/>
<evidence type="ECO:0000313" key="2">
    <source>
        <dbReference type="Proteomes" id="UP000218263"/>
    </source>
</evidence>
<keyword evidence="2" id="KW-1185">Reference proteome</keyword>